<dbReference type="SUPFAM" id="SSF50978">
    <property type="entry name" value="WD40 repeat-like"/>
    <property type="match status" value="1"/>
</dbReference>
<evidence type="ECO:0000313" key="19">
    <source>
        <dbReference type="Proteomes" id="UP000606274"/>
    </source>
</evidence>
<organism evidence="18 19">
    <name type="scientific">Silurus meridionalis</name>
    <name type="common">Southern catfish</name>
    <name type="synonym">Silurus soldatovi meridionalis</name>
    <dbReference type="NCBI Taxonomy" id="175797"/>
    <lineage>
        <taxon>Eukaryota</taxon>
        <taxon>Metazoa</taxon>
        <taxon>Chordata</taxon>
        <taxon>Craniata</taxon>
        <taxon>Vertebrata</taxon>
        <taxon>Euteleostomi</taxon>
        <taxon>Actinopterygii</taxon>
        <taxon>Neopterygii</taxon>
        <taxon>Teleostei</taxon>
        <taxon>Ostariophysi</taxon>
        <taxon>Siluriformes</taxon>
        <taxon>Siluridae</taxon>
        <taxon>Silurus</taxon>
    </lineage>
</organism>
<evidence type="ECO:0000256" key="12">
    <source>
        <dbReference type="ARBA" id="ARBA00023128"/>
    </source>
</evidence>
<dbReference type="InterPro" id="IPR042417">
    <property type="entry name" value="PALB2"/>
</dbReference>
<evidence type="ECO:0000256" key="1">
    <source>
        <dbReference type="ARBA" id="ARBA00004173"/>
    </source>
</evidence>
<keyword evidence="7" id="KW-0679">Respiratory chain</keyword>
<evidence type="ECO:0000256" key="8">
    <source>
        <dbReference type="ARBA" id="ARBA00022832"/>
    </source>
</evidence>
<evidence type="ECO:0000256" key="13">
    <source>
        <dbReference type="ARBA" id="ARBA00023160"/>
    </source>
</evidence>
<dbReference type="Gene3D" id="1.10.1200.10">
    <property type="entry name" value="ACP-like"/>
    <property type="match status" value="1"/>
</dbReference>
<sequence>MSEESLTSQNKEELKRRLELLQEEYERTAQRLQRAERREAIRKHVQNTVVKQNRLLHTSTVLDQSSSSTPEQLSNNLNVPSDTTKVRFCLPDGSPFSTLTCKPNPSRTHRLRSRRSRLRLQVRERESDPEESQEKTREGTEERWNEERGEKDEVVERGRTEEEEENTEETETVMDGLKRNEENPTAIILFSSREFVCNLPLEDQSAVRTSPPASCYSSSSDRSNRSTDSLGESCSGMVHAAEQTSGSSGMLTSCTLIEGLPFPVEYYIRTTRRMASAHSSVDLNAVIQSQLSNGRGRRRSNRGRGTSRPPTSRTRESAKFQSSGRSRSLLQSSSSLLQKEPEPVPSPKPSSDPAPESQSHLSSEKSLDPQVYPIFRKNPGMSGSQIPLCTNGSSHLLSSISSLAQGLRTKDFQKLSGLLTKFDVQDFHLPDDEFGQLKLERLCSSCSNVERSCFRTSKGANTSGGDQVEHEETVLSSFPQSASLKSSLPLKFTEQAEMENFDQSECEMRETEDLSNRSVTNQSEMHHNREDVKHTEQIKSHDPHTLSASRSLMLNLSMSLTSHTQSDHNPPVLSLGLTPNVLTTSPSSELMPFLQASDLDAALNTADLQNEEITSGSVSPKVQIQGCDVSEHTYSRIYSADVFKMEIESPEQIEQPLSQNGSCLCQNNMGSQHGFPLSQNNSSPSQTSSPVSQNTPLNESALKMNTLDPGESCNISEMDFHFQTPKSRTSHHGNNDTELNNETSALPGVSATRGEDITIGSSLNLVKTHTGGSPNQQREVLSCGSLRKTHSLKALDGGCVLDVCVVRWPSEEDWSVCVAGEWSVCVWKQNPGDQEWSLLYTWTFTQSVISLQGIPDSSALLCVCLGRLEITEARTLYLPGTDSGFSQAELCKGALQAVLAVSDRRVTCCSSPGPQQNIQVFTLAQDGRITETLSLTSTHQTVQTLVVVEEEKDALIGWTEHKSLLIWNMKSAQLLQTIHLAETQASACHEESSPTLFTLIATNPLTGKRFTLRTITSPSASTERLIDGDVCESALVGVFQSGLAVWSLAGGVACVYANESSEVCRLARWAGPNTLLTGYLNGDAPGVIQRRRYGDLPPLTLESIRDRVLYVLKLYDKINPEQLQVTSHFMKDLGLDSLDQVEIIMAMEDEFGFEIPDAEGEKLMTPDDIVQYIADKKDVYE</sequence>
<feature type="compositionally biased region" description="Basic and acidic residues" evidence="16">
    <location>
        <begin position="121"/>
        <end position="160"/>
    </location>
</feature>
<feature type="compositionally biased region" description="Basic residues" evidence="16">
    <location>
        <begin position="107"/>
        <end position="120"/>
    </location>
</feature>
<evidence type="ECO:0000256" key="11">
    <source>
        <dbReference type="ARBA" id="ARBA00023098"/>
    </source>
</evidence>
<keyword evidence="3" id="KW-0813">Transport</keyword>
<dbReference type="InterPro" id="IPR036322">
    <property type="entry name" value="WD40_repeat_dom_sf"/>
</dbReference>
<feature type="region of interest" description="Disordered" evidence="16">
    <location>
        <begin position="61"/>
        <end position="82"/>
    </location>
</feature>
<feature type="compositionally biased region" description="Pro residues" evidence="16">
    <location>
        <begin position="343"/>
        <end position="352"/>
    </location>
</feature>
<dbReference type="GO" id="GO:0005654">
    <property type="term" value="C:nucleoplasm"/>
    <property type="evidence" value="ECO:0007669"/>
    <property type="project" value="TreeGrafter"/>
</dbReference>
<keyword evidence="5 14" id="KW-0444">Lipid biosynthesis</keyword>
<feature type="region of interest" description="Disordered" evidence="16">
    <location>
        <begin position="724"/>
        <end position="748"/>
    </location>
</feature>
<dbReference type="GO" id="GO:0045271">
    <property type="term" value="C:respiratory chain complex I"/>
    <property type="evidence" value="ECO:0007669"/>
    <property type="project" value="UniProtKB-ARBA"/>
</dbReference>
<dbReference type="AlphaFoldDB" id="A0A8T0AEG5"/>
<feature type="region of interest" description="Disordered" evidence="16">
    <location>
        <begin position="288"/>
        <end position="386"/>
    </location>
</feature>
<feature type="compositionally biased region" description="Low complexity" evidence="16">
    <location>
        <begin position="678"/>
        <end position="696"/>
    </location>
</feature>
<dbReference type="InterPro" id="IPR003231">
    <property type="entry name" value="ACP"/>
</dbReference>
<dbReference type="Pfam" id="PF00550">
    <property type="entry name" value="PP-binding"/>
    <property type="match status" value="1"/>
</dbReference>
<gene>
    <name evidence="18" type="ORF">HF521_013158</name>
</gene>
<feature type="compositionally biased region" description="Polar residues" evidence="16">
    <location>
        <begin position="95"/>
        <end position="105"/>
    </location>
</feature>
<proteinExistence type="inferred from homology"/>
<evidence type="ECO:0000256" key="7">
    <source>
        <dbReference type="ARBA" id="ARBA00022660"/>
    </source>
</evidence>
<dbReference type="PROSITE" id="PS50075">
    <property type="entry name" value="CARRIER"/>
    <property type="match status" value="1"/>
</dbReference>
<dbReference type="FunFam" id="1.10.1200.10:FF:000008">
    <property type="entry name" value="Acyl carrier protein"/>
    <property type="match status" value="1"/>
</dbReference>
<reference evidence="18" key="1">
    <citation type="submission" date="2020-08" db="EMBL/GenBank/DDBJ databases">
        <title>Chromosome-level assembly of Southern catfish (Silurus meridionalis) provides insights into visual adaptation to the nocturnal and benthic lifestyles.</title>
        <authorList>
            <person name="Zhang Y."/>
            <person name="Wang D."/>
            <person name="Peng Z."/>
        </authorList>
    </citation>
    <scope>NUCLEOTIDE SEQUENCE</scope>
    <source>
        <strain evidence="18">SWU-2019-XX</strain>
        <tissue evidence="18">Muscle</tissue>
    </source>
</reference>
<accession>A0A8T0AEG5</accession>
<evidence type="ECO:0000256" key="4">
    <source>
        <dbReference type="ARBA" id="ARBA00022450"/>
    </source>
</evidence>
<dbReference type="SUPFAM" id="SSF47336">
    <property type="entry name" value="ACP-like"/>
    <property type="match status" value="1"/>
</dbReference>
<evidence type="ECO:0000256" key="10">
    <source>
        <dbReference type="ARBA" id="ARBA00022982"/>
    </source>
</evidence>
<protein>
    <recommendedName>
        <fullName evidence="14">Acyl carrier protein</fullName>
    </recommendedName>
</protein>
<evidence type="ECO:0000256" key="2">
    <source>
        <dbReference type="ARBA" id="ARBA00010930"/>
    </source>
</evidence>
<dbReference type="PROSITE" id="PS00012">
    <property type="entry name" value="PHOSPHOPANTETHEINE"/>
    <property type="match status" value="1"/>
</dbReference>
<dbReference type="HAMAP" id="MF_01217">
    <property type="entry name" value="Acyl_carrier"/>
    <property type="match status" value="1"/>
</dbReference>
<evidence type="ECO:0000256" key="5">
    <source>
        <dbReference type="ARBA" id="ARBA00022516"/>
    </source>
</evidence>
<evidence type="ECO:0000256" key="6">
    <source>
        <dbReference type="ARBA" id="ARBA00022553"/>
    </source>
</evidence>
<feature type="region of interest" description="Disordered" evidence="16">
    <location>
        <begin position="94"/>
        <end position="173"/>
    </location>
</feature>
<evidence type="ECO:0000256" key="16">
    <source>
        <dbReference type="SAM" id="MobiDB-lite"/>
    </source>
</evidence>
<comment type="subcellular location">
    <subcellularLocation>
        <location evidence="1">Mitochondrion</location>
    </subcellularLocation>
</comment>
<keyword evidence="11" id="KW-0443">Lipid metabolism</keyword>
<feature type="compositionally biased region" description="Basic and acidic residues" evidence="16">
    <location>
        <begin position="524"/>
        <end position="544"/>
    </location>
</feature>
<evidence type="ECO:0000256" key="15">
    <source>
        <dbReference type="SAM" id="Coils"/>
    </source>
</evidence>
<keyword evidence="8" id="KW-0276">Fatty acid metabolism</keyword>
<name>A0A8T0AEG5_SILME</name>
<dbReference type="GO" id="GO:0031966">
    <property type="term" value="C:mitochondrial membrane"/>
    <property type="evidence" value="ECO:0007669"/>
    <property type="project" value="UniProtKB-ARBA"/>
</dbReference>
<feature type="coiled-coil region" evidence="15">
    <location>
        <begin position="4"/>
        <end position="38"/>
    </location>
</feature>
<dbReference type="InterPro" id="IPR031920">
    <property type="entry name" value="PALB2_WD40"/>
</dbReference>
<keyword evidence="12" id="KW-0496">Mitochondrion</keyword>
<keyword evidence="4 14" id="KW-0596">Phosphopantetheine</keyword>
<dbReference type="InterPro" id="IPR015943">
    <property type="entry name" value="WD40/YVTN_repeat-like_dom_sf"/>
</dbReference>
<feature type="compositionally biased region" description="Low complexity" evidence="16">
    <location>
        <begin position="321"/>
        <end position="338"/>
    </location>
</feature>
<comment type="similarity">
    <text evidence="2">Belongs to the acyl carrier protein (ACP) family.</text>
</comment>
<keyword evidence="10" id="KW-0249">Electron transport</keyword>
<feature type="compositionally biased region" description="Basic and acidic residues" evidence="16">
    <location>
        <begin position="506"/>
        <end position="515"/>
    </location>
</feature>
<dbReference type="InterPro" id="IPR036736">
    <property type="entry name" value="ACP-like_sf"/>
</dbReference>
<dbReference type="Proteomes" id="UP000606274">
    <property type="component" value="Unassembled WGS sequence"/>
</dbReference>
<keyword evidence="13 14" id="KW-0275">Fatty acid biosynthesis</keyword>
<keyword evidence="15" id="KW-0175">Coiled coil</keyword>
<feature type="compositionally biased region" description="Acidic residues" evidence="16">
    <location>
        <begin position="161"/>
        <end position="172"/>
    </location>
</feature>
<evidence type="ECO:0000256" key="14">
    <source>
        <dbReference type="RuleBase" id="RU000722"/>
    </source>
</evidence>
<dbReference type="PANTHER" id="PTHR14662">
    <property type="entry name" value="PARTNER AND LOCALIZER OF BRCA2"/>
    <property type="match status" value="1"/>
</dbReference>
<dbReference type="GO" id="GO:0003677">
    <property type="term" value="F:DNA binding"/>
    <property type="evidence" value="ECO:0007669"/>
    <property type="project" value="InterPro"/>
</dbReference>
<dbReference type="EMBL" id="JABFDY010000024">
    <property type="protein sequence ID" value="KAF7689805.1"/>
    <property type="molecule type" value="Genomic_DNA"/>
</dbReference>
<evidence type="ECO:0000313" key="18">
    <source>
        <dbReference type="EMBL" id="KAF7689805.1"/>
    </source>
</evidence>
<feature type="compositionally biased region" description="Low complexity" evidence="16">
    <location>
        <begin position="209"/>
        <end position="229"/>
    </location>
</feature>
<dbReference type="InterPro" id="IPR006162">
    <property type="entry name" value="Ppantetheine_attach_site"/>
</dbReference>
<comment type="function">
    <text evidence="14">Carrier of the growing fatty acid chain in fatty acid biosynthesis.</text>
</comment>
<dbReference type="PANTHER" id="PTHR14662:SF2">
    <property type="entry name" value="PARTNER AND LOCALIZER OF BRCA2"/>
    <property type="match status" value="1"/>
</dbReference>
<dbReference type="GO" id="GO:0000724">
    <property type="term" value="P:double-strand break repair via homologous recombination"/>
    <property type="evidence" value="ECO:0007669"/>
    <property type="project" value="InterPro"/>
</dbReference>
<dbReference type="Pfam" id="PF16756">
    <property type="entry name" value="PALB2_WD40"/>
    <property type="match status" value="1"/>
</dbReference>
<feature type="region of interest" description="Disordered" evidence="16">
    <location>
        <begin position="500"/>
        <end position="545"/>
    </location>
</feature>
<feature type="compositionally biased region" description="Low complexity" evidence="16">
    <location>
        <begin position="303"/>
        <end position="312"/>
    </location>
</feature>
<dbReference type="InterPro" id="IPR009081">
    <property type="entry name" value="PP-bd_ACP"/>
</dbReference>
<keyword evidence="6" id="KW-0597">Phosphoprotein</keyword>
<comment type="caution">
    <text evidence="18">The sequence shown here is derived from an EMBL/GenBank/DDBJ whole genome shotgun (WGS) entry which is preliminary data.</text>
</comment>
<evidence type="ECO:0000256" key="3">
    <source>
        <dbReference type="ARBA" id="ARBA00022448"/>
    </source>
</evidence>
<evidence type="ECO:0000256" key="9">
    <source>
        <dbReference type="ARBA" id="ARBA00022946"/>
    </source>
</evidence>
<feature type="region of interest" description="Disordered" evidence="16">
    <location>
        <begin position="670"/>
        <end position="696"/>
    </location>
</feature>
<dbReference type="GO" id="GO:0006633">
    <property type="term" value="P:fatty acid biosynthetic process"/>
    <property type="evidence" value="ECO:0007669"/>
    <property type="project" value="UniProtKB-KW"/>
</dbReference>
<feature type="domain" description="Carrier" evidence="17">
    <location>
        <begin position="1102"/>
        <end position="1177"/>
    </location>
</feature>
<keyword evidence="19" id="KW-1185">Reference proteome</keyword>
<dbReference type="Gene3D" id="2.130.10.10">
    <property type="entry name" value="YVTN repeat-like/Quinoprotein amine dehydrogenase"/>
    <property type="match status" value="1"/>
</dbReference>
<keyword evidence="9" id="KW-0809">Transit peptide</keyword>
<evidence type="ECO:0000259" key="17">
    <source>
        <dbReference type="PROSITE" id="PS50075"/>
    </source>
</evidence>
<feature type="region of interest" description="Disordered" evidence="16">
    <location>
        <begin position="204"/>
        <end position="233"/>
    </location>
</feature>